<protein>
    <submittedName>
        <fullName evidence="12">Methyl-accepting chemotaxis protein</fullName>
    </submittedName>
</protein>
<keyword evidence="3 9" id="KW-0812">Transmembrane</keyword>
<dbReference type="PANTHER" id="PTHR32089:SF112">
    <property type="entry name" value="LYSOZYME-LIKE PROTEIN-RELATED"/>
    <property type="match status" value="1"/>
</dbReference>
<evidence type="ECO:0000313" key="12">
    <source>
        <dbReference type="EMBL" id="MBB5227312.1"/>
    </source>
</evidence>
<accession>A0A7W8LNA6</accession>
<dbReference type="GO" id="GO:0007165">
    <property type="term" value="P:signal transduction"/>
    <property type="evidence" value="ECO:0007669"/>
    <property type="project" value="UniProtKB-KW"/>
</dbReference>
<comment type="similarity">
    <text evidence="7">Belongs to the methyl-accepting chemotaxis (MCP) protein family.</text>
</comment>
<dbReference type="SUPFAM" id="SSF103190">
    <property type="entry name" value="Sensory domain-like"/>
    <property type="match status" value="2"/>
</dbReference>
<dbReference type="InterPro" id="IPR033463">
    <property type="entry name" value="sCache_3"/>
</dbReference>
<dbReference type="GO" id="GO:0005886">
    <property type="term" value="C:plasma membrane"/>
    <property type="evidence" value="ECO:0007669"/>
    <property type="project" value="UniProtKB-SubCell"/>
</dbReference>
<evidence type="ECO:0000256" key="7">
    <source>
        <dbReference type="ARBA" id="ARBA00029447"/>
    </source>
</evidence>
<evidence type="ECO:0000256" key="1">
    <source>
        <dbReference type="ARBA" id="ARBA00004651"/>
    </source>
</evidence>
<dbReference type="GO" id="GO:0004888">
    <property type="term" value="F:transmembrane signaling receptor activity"/>
    <property type="evidence" value="ECO:0007669"/>
    <property type="project" value="InterPro"/>
</dbReference>
<dbReference type="Gene3D" id="6.10.340.10">
    <property type="match status" value="1"/>
</dbReference>
<feature type="transmembrane region" description="Helical" evidence="9">
    <location>
        <begin position="293"/>
        <end position="313"/>
    </location>
</feature>
<dbReference type="PROSITE" id="PS50885">
    <property type="entry name" value="HAMP"/>
    <property type="match status" value="1"/>
</dbReference>
<gene>
    <name evidence="12" type="ORF">HNP76_002711</name>
</gene>
<dbReference type="InterPro" id="IPR003660">
    <property type="entry name" value="HAMP_dom"/>
</dbReference>
<organism evidence="12 13">
    <name type="scientific">Treponema ruminis</name>
    <dbReference type="NCBI Taxonomy" id="744515"/>
    <lineage>
        <taxon>Bacteria</taxon>
        <taxon>Pseudomonadati</taxon>
        <taxon>Spirochaetota</taxon>
        <taxon>Spirochaetia</taxon>
        <taxon>Spirochaetales</taxon>
        <taxon>Treponemataceae</taxon>
        <taxon>Treponema</taxon>
    </lineage>
</organism>
<dbReference type="GO" id="GO:0006935">
    <property type="term" value="P:chemotaxis"/>
    <property type="evidence" value="ECO:0007669"/>
    <property type="project" value="InterPro"/>
</dbReference>
<dbReference type="SMART" id="SM00304">
    <property type="entry name" value="HAMP"/>
    <property type="match status" value="1"/>
</dbReference>
<dbReference type="Proteomes" id="UP000518887">
    <property type="component" value="Unassembled WGS sequence"/>
</dbReference>
<evidence type="ECO:0000256" key="5">
    <source>
        <dbReference type="ARBA" id="ARBA00023136"/>
    </source>
</evidence>
<evidence type="ECO:0000256" key="6">
    <source>
        <dbReference type="ARBA" id="ARBA00023224"/>
    </source>
</evidence>
<comment type="caution">
    <text evidence="12">The sequence shown here is derived from an EMBL/GenBank/DDBJ whole genome shotgun (WGS) entry which is preliminary data.</text>
</comment>
<keyword evidence="2" id="KW-1003">Cell membrane</keyword>
<keyword evidence="6 8" id="KW-0807">Transducer</keyword>
<dbReference type="InterPro" id="IPR029151">
    <property type="entry name" value="Sensor-like_sf"/>
</dbReference>
<feature type="domain" description="Methyl-accepting transducer" evidence="10">
    <location>
        <begin position="415"/>
        <end position="637"/>
    </location>
</feature>
<dbReference type="PANTHER" id="PTHR32089">
    <property type="entry name" value="METHYL-ACCEPTING CHEMOTAXIS PROTEIN MCPB"/>
    <property type="match status" value="1"/>
</dbReference>
<comment type="subcellular location">
    <subcellularLocation>
        <location evidence="1">Cell membrane</location>
        <topology evidence="1">Multi-pass membrane protein</topology>
    </subcellularLocation>
</comment>
<evidence type="ECO:0000256" key="8">
    <source>
        <dbReference type="PROSITE-ProRule" id="PRU00284"/>
    </source>
</evidence>
<dbReference type="PROSITE" id="PS50111">
    <property type="entry name" value="CHEMOTAXIS_TRANSDUC_2"/>
    <property type="match status" value="1"/>
</dbReference>
<evidence type="ECO:0000256" key="3">
    <source>
        <dbReference type="ARBA" id="ARBA00022692"/>
    </source>
</evidence>
<feature type="transmembrane region" description="Helical" evidence="9">
    <location>
        <begin position="24"/>
        <end position="47"/>
    </location>
</feature>
<dbReference type="Gene3D" id="1.10.287.950">
    <property type="entry name" value="Methyl-accepting chemotaxis protein"/>
    <property type="match status" value="1"/>
</dbReference>
<dbReference type="InterPro" id="IPR004089">
    <property type="entry name" value="MCPsignal_dom"/>
</dbReference>
<evidence type="ECO:0000259" key="10">
    <source>
        <dbReference type="PROSITE" id="PS50111"/>
    </source>
</evidence>
<evidence type="ECO:0000256" key="9">
    <source>
        <dbReference type="SAM" id="Phobius"/>
    </source>
</evidence>
<dbReference type="Pfam" id="PF17202">
    <property type="entry name" value="sCache_3_3"/>
    <property type="match status" value="1"/>
</dbReference>
<dbReference type="PRINTS" id="PR00260">
    <property type="entry name" value="CHEMTRNSDUCR"/>
</dbReference>
<dbReference type="RefSeq" id="WP_184661431.1">
    <property type="nucleotide sequence ID" value="NZ_CP031518.1"/>
</dbReference>
<name>A0A7W8LNA6_9SPIR</name>
<dbReference type="AlphaFoldDB" id="A0A7W8LNA6"/>
<dbReference type="Pfam" id="PF00672">
    <property type="entry name" value="HAMP"/>
    <property type="match status" value="1"/>
</dbReference>
<dbReference type="InterPro" id="IPR004090">
    <property type="entry name" value="Chemotax_Me-accpt_rcpt"/>
</dbReference>
<proteinExistence type="inferred from homology"/>
<keyword evidence="5 9" id="KW-0472">Membrane</keyword>
<evidence type="ECO:0000256" key="2">
    <source>
        <dbReference type="ARBA" id="ARBA00022475"/>
    </source>
</evidence>
<sequence length="701" mass="75987">MAGKIENNRPVDPNAKDIQIKTKLIAMVGAVIVFSSVVAVTLSLTVFDKKQVQATEVQLLHSADGAMHVMQDWVDTLKNCAAITANRSDIANAYATENTDFFNELVNTYTELLDYDFMAFVDTNGIVTLGGKDGFQKGMNLSSSYAVRKALSGSPAYSFEELPGYPYSAIYAYPVKVDGQVVSATVFAYSLATTDFLNLMQVSYDVECTIFSNDIRVKSTIPGVEGTALANPEISEKVLVKGENYKGRNKIKGKDYISVYSPLKNDDGKITGILFIAKSLEDVEAIKFMTIKIVVPIALAIAIGLMFLSYLFIRWLMWRIANVTRQLKEMATGEADLTKRVTLRVLDEIGDLVINFNAFCDKLQQIIGETKKSKNELSNSGESMSASTQETASSITQIISNIESISHQINTQSGSVQQTAGAVDEISANIESLNQMIEHQSSGVSQASAAVEQMIGNISSVNNSVEKMASSFEELQSNANTGFKMQNDVNERILQIETQSEMLQDANTAISSIAEQTNLLAMNAAIEAAHAGEAGKGFAVVADEIRKLSETSSAQSKTIGEQLNKIKAQINEVVAASNESSRSFGVVSQKIQETDQLVMQIKAAMEEQNQGSQQITGALKTMNDSTEEVRAASVEMSNGNKMILQEVQHLQAATLEMKGSMDEMSSGARKINETGAALADISSQVQEAIGKIGTQIDLFKV</sequence>
<evidence type="ECO:0000256" key="4">
    <source>
        <dbReference type="ARBA" id="ARBA00022989"/>
    </source>
</evidence>
<evidence type="ECO:0000259" key="11">
    <source>
        <dbReference type="PROSITE" id="PS50885"/>
    </source>
</evidence>
<dbReference type="EMBL" id="JACHFQ010000010">
    <property type="protein sequence ID" value="MBB5227312.1"/>
    <property type="molecule type" value="Genomic_DNA"/>
</dbReference>
<keyword evidence="4 9" id="KW-1133">Transmembrane helix</keyword>
<dbReference type="Pfam" id="PF00015">
    <property type="entry name" value="MCPsignal"/>
    <property type="match status" value="1"/>
</dbReference>
<keyword evidence="13" id="KW-1185">Reference proteome</keyword>
<evidence type="ECO:0000313" key="13">
    <source>
        <dbReference type="Proteomes" id="UP000518887"/>
    </source>
</evidence>
<reference evidence="12 13" key="1">
    <citation type="submission" date="2020-08" db="EMBL/GenBank/DDBJ databases">
        <title>Genomic Encyclopedia of Type Strains, Phase IV (KMG-IV): sequencing the most valuable type-strain genomes for metagenomic binning, comparative biology and taxonomic classification.</title>
        <authorList>
            <person name="Goeker M."/>
        </authorList>
    </citation>
    <scope>NUCLEOTIDE SEQUENCE [LARGE SCALE GENOMIC DNA]</scope>
    <source>
        <strain evidence="12 13">DSM 103462</strain>
    </source>
</reference>
<feature type="domain" description="HAMP" evidence="11">
    <location>
        <begin position="314"/>
        <end position="368"/>
    </location>
</feature>
<dbReference type="SUPFAM" id="SSF58104">
    <property type="entry name" value="Methyl-accepting chemotaxis protein (MCP) signaling domain"/>
    <property type="match status" value="2"/>
</dbReference>
<dbReference type="CDD" id="cd06225">
    <property type="entry name" value="HAMP"/>
    <property type="match status" value="1"/>
</dbReference>
<dbReference type="SMART" id="SM00283">
    <property type="entry name" value="MA"/>
    <property type="match status" value="1"/>
</dbReference>